<dbReference type="AlphaFoldDB" id="A0A8J4QE81"/>
<organism evidence="1 2">
    <name type="scientific">Castanea mollissima</name>
    <name type="common">Chinese chestnut</name>
    <dbReference type="NCBI Taxonomy" id="60419"/>
    <lineage>
        <taxon>Eukaryota</taxon>
        <taxon>Viridiplantae</taxon>
        <taxon>Streptophyta</taxon>
        <taxon>Embryophyta</taxon>
        <taxon>Tracheophyta</taxon>
        <taxon>Spermatophyta</taxon>
        <taxon>Magnoliopsida</taxon>
        <taxon>eudicotyledons</taxon>
        <taxon>Gunneridae</taxon>
        <taxon>Pentapetalae</taxon>
        <taxon>rosids</taxon>
        <taxon>fabids</taxon>
        <taxon>Fagales</taxon>
        <taxon>Fagaceae</taxon>
        <taxon>Castanea</taxon>
    </lineage>
</organism>
<name>A0A8J4QE81_9ROSI</name>
<keyword evidence="2" id="KW-1185">Reference proteome</keyword>
<dbReference type="OrthoDB" id="10409299at2759"/>
<evidence type="ECO:0000313" key="1">
    <source>
        <dbReference type="EMBL" id="KAF3943894.1"/>
    </source>
</evidence>
<evidence type="ECO:0000313" key="2">
    <source>
        <dbReference type="Proteomes" id="UP000737018"/>
    </source>
</evidence>
<accession>A0A8J4QE81</accession>
<protein>
    <submittedName>
        <fullName evidence="1">Uncharacterized protein</fullName>
    </submittedName>
</protein>
<dbReference type="Proteomes" id="UP000737018">
    <property type="component" value="Unassembled WGS sequence"/>
</dbReference>
<reference evidence="1" key="1">
    <citation type="submission" date="2020-03" db="EMBL/GenBank/DDBJ databases">
        <title>Castanea mollissima Vanexum genome sequencing.</title>
        <authorList>
            <person name="Staton M."/>
        </authorList>
    </citation>
    <scope>NUCLEOTIDE SEQUENCE</scope>
    <source>
        <tissue evidence="1">Leaf</tissue>
    </source>
</reference>
<gene>
    <name evidence="1" type="ORF">CMV_029591</name>
</gene>
<dbReference type="EMBL" id="JRKL02012747">
    <property type="protein sequence ID" value="KAF3943894.1"/>
    <property type="molecule type" value="Genomic_DNA"/>
</dbReference>
<comment type="caution">
    <text evidence="1">The sequence shown here is derived from an EMBL/GenBank/DDBJ whole genome shotgun (WGS) entry which is preliminary data.</text>
</comment>
<proteinExistence type="predicted"/>
<sequence>MPSFCSPAKPNRYKKPLWAHIFLHSNSYTHTYHLTLALHAYGDVQNLPSSLESSALIQRNTCVAFCGGSCSIVKTFFIVLKTV</sequence>